<name>A0A410MC14_9BACI</name>
<evidence type="ECO:0000256" key="9">
    <source>
        <dbReference type="ARBA" id="ARBA00022801"/>
    </source>
</evidence>
<organism evidence="11 12">
    <name type="scientific">Halobacillus litoralis</name>
    <dbReference type="NCBI Taxonomy" id="45668"/>
    <lineage>
        <taxon>Bacteria</taxon>
        <taxon>Bacillati</taxon>
        <taxon>Bacillota</taxon>
        <taxon>Bacilli</taxon>
        <taxon>Bacillales</taxon>
        <taxon>Bacillaceae</taxon>
        <taxon>Halobacillus</taxon>
    </lineage>
</organism>
<dbReference type="RefSeq" id="WP_128524577.1">
    <property type="nucleotide sequence ID" value="NZ_CP026118.1"/>
</dbReference>
<reference evidence="11 12" key="1">
    <citation type="submission" date="2018-01" db="EMBL/GenBank/DDBJ databases">
        <title>The whole genome sequencing and assembly of Halobacillus litoralis ERB031 strain.</title>
        <authorList>
            <person name="Lee S.-J."/>
            <person name="Park M.-K."/>
            <person name="Kim J.-Y."/>
            <person name="Lee Y.-J."/>
            <person name="Yi H."/>
            <person name="Bahn Y.-S."/>
            <person name="Kim J.F."/>
            <person name="Lee D.-W."/>
        </authorList>
    </citation>
    <scope>NUCLEOTIDE SEQUENCE [LARGE SCALE GENOMIC DNA]</scope>
    <source>
        <strain evidence="11 12">ERB 031</strain>
    </source>
</reference>
<comment type="similarity">
    <text evidence="5">Belongs to the CMP-NeuNAc synthase family.</text>
</comment>
<dbReference type="OrthoDB" id="9805604at2"/>
<comment type="catalytic activity">
    <reaction evidence="1">
        <text>an N-acylneuraminate + CTP = a CMP-N-acyl-beta-neuraminate + diphosphate</text>
        <dbReference type="Rhea" id="RHEA:11344"/>
        <dbReference type="ChEBI" id="CHEBI:33019"/>
        <dbReference type="ChEBI" id="CHEBI:37563"/>
        <dbReference type="ChEBI" id="CHEBI:60073"/>
        <dbReference type="ChEBI" id="CHEBI:68671"/>
        <dbReference type="EC" id="2.7.7.43"/>
    </reaction>
</comment>
<comment type="cofactor">
    <cofactor evidence="2">
        <name>Mg(2+)</name>
        <dbReference type="ChEBI" id="CHEBI:18420"/>
    </cofactor>
</comment>
<dbReference type="InterPro" id="IPR023214">
    <property type="entry name" value="HAD_sf"/>
</dbReference>
<dbReference type="GO" id="GO:0006054">
    <property type="term" value="P:N-acetylneuraminate metabolic process"/>
    <property type="evidence" value="ECO:0007669"/>
    <property type="project" value="UniProtKB-UniPathway"/>
</dbReference>
<dbReference type="PANTHER" id="PTHR21485">
    <property type="entry name" value="HAD SUPERFAMILY MEMBERS CMAS AND KDSC"/>
    <property type="match status" value="1"/>
</dbReference>
<protein>
    <recommendedName>
        <fullName evidence="7">N-acylneuraminate cytidylyltransferase</fullName>
        <ecNumber evidence="7">2.7.7.43</ecNumber>
    </recommendedName>
</protein>
<dbReference type="Gene3D" id="3.90.550.10">
    <property type="entry name" value="Spore Coat Polysaccharide Biosynthesis Protein SpsA, Chain A"/>
    <property type="match status" value="1"/>
</dbReference>
<dbReference type="Gene3D" id="3.40.50.1000">
    <property type="entry name" value="HAD superfamily/HAD-like"/>
    <property type="match status" value="1"/>
</dbReference>
<evidence type="ECO:0000256" key="1">
    <source>
        <dbReference type="ARBA" id="ARBA00001862"/>
    </source>
</evidence>
<dbReference type="InterPro" id="IPR003329">
    <property type="entry name" value="Cytidylyl_trans"/>
</dbReference>
<evidence type="ECO:0000256" key="2">
    <source>
        <dbReference type="ARBA" id="ARBA00001946"/>
    </source>
</evidence>
<evidence type="ECO:0000256" key="8">
    <source>
        <dbReference type="ARBA" id="ARBA00022723"/>
    </source>
</evidence>
<dbReference type="GO" id="GO:0008781">
    <property type="term" value="F:N-acylneuraminate cytidylyltransferase activity"/>
    <property type="evidence" value="ECO:0007669"/>
    <property type="project" value="UniProtKB-EC"/>
</dbReference>
<dbReference type="GO" id="GO:0046872">
    <property type="term" value="F:metal ion binding"/>
    <property type="evidence" value="ECO:0007669"/>
    <property type="project" value="UniProtKB-KW"/>
</dbReference>
<dbReference type="AlphaFoldDB" id="A0A410MC14"/>
<dbReference type="SUPFAM" id="SSF56784">
    <property type="entry name" value="HAD-like"/>
    <property type="match status" value="1"/>
</dbReference>
<sequence>MKTTAIIPLRKGSKSIINKNRKKVLGRPLFTWVLGEAIASNLDEIYIYTDDELIINYVKNEYKWSAKVKVLSRSEESATDEASTELAMKEFSSKIKYDYDVLCLLQATSPLTTKEYINSTLEKVVNKNFDSCLTVVEYKRFFWNEEGVSLNYDFSNRPRRQEFKGTLVENGAVYVTTKSQFINSGNRLGGNIGVVKMPEDTLTEVDEPNDLVVVEKLLLNRLKQSKGAPTTIKAVVFDVDGVFTNGNITYSTDGDFSKEFNMQDGMGVELLRECNLPIVVMTSEKSDIVVHRMNKLHIEHVYSGVKDKYSLLEYLLKDLNLKRNDLAYVGDDINDLPNICSVGWGICPANAMEEVKMESDVILTNRGGFKAVREVVKFIMNYNKRF</sequence>
<dbReference type="NCBIfam" id="TIGR01670">
    <property type="entry name" value="KdsC-phosphatas"/>
    <property type="match status" value="1"/>
</dbReference>
<dbReference type="InterPro" id="IPR036412">
    <property type="entry name" value="HAD-like_sf"/>
</dbReference>
<dbReference type="Proteomes" id="UP000287756">
    <property type="component" value="Chromosome"/>
</dbReference>
<comment type="pathway">
    <text evidence="3">Amino-sugar metabolism; N-acetylneuraminate metabolism.</text>
</comment>
<evidence type="ECO:0000256" key="4">
    <source>
        <dbReference type="ARBA" id="ARBA00005893"/>
    </source>
</evidence>
<dbReference type="SUPFAM" id="SSF53448">
    <property type="entry name" value="Nucleotide-diphospho-sugar transferases"/>
    <property type="match status" value="1"/>
</dbReference>
<evidence type="ECO:0000313" key="11">
    <source>
        <dbReference type="EMBL" id="QAS52284.1"/>
    </source>
</evidence>
<dbReference type="InterPro" id="IPR050793">
    <property type="entry name" value="CMP-NeuNAc_synthase"/>
</dbReference>
<dbReference type="InterPro" id="IPR010023">
    <property type="entry name" value="KdsC_fam"/>
</dbReference>
<evidence type="ECO:0000256" key="5">
    <source>
        <dbReference type="ARBA" id="ARBA00010726"/>
    </source>
</evidence>
<dbReference type="GO" id="GO:0016788">
    <property type="term" value="F:hydrolase activity, acting on ester bonds"/>
    <property type="evidence" value="ECO:0007669"/>
    <property type="project" value="InterPro"/>
</dbReference>
<evidence type="ECO:0000256" key="10">
    <source>
        <dbReference type="ARBA" id="ARBA00022842"/>
    </source>
</evidence>
<dbReference type="SFLD" id="SFLDG01138">
    <property type="entry name" value="C1.6.2:_Deoxy-d-mannose-octulo"/>
    <property type="match status" value="1"/>
</dbReference>
<dbReference type="SFLD" id="SFLDG01136">
    <property type="entry name" value="C1.6:_Phosphoserine_Phosphatas"/>
    <property type="match status" value="1"/>
</dbReference>
<comment type="subunit">
    <text evidence="6">Homotetramer.</text>
</comment>
<dbReference type="Pfam" id="PF02348">
    <property type="entry name" value="CTP_transf_3"/>
    <property type="match status" value="1"/>
</dbReference>
<evidence type="ECO:0000256" key="3">
    <source>
        <dbReference type="ARBA" id="ARBA00005141"/>
    </source>
</evidence>
<keyword evidence="9" id="KW-0378">Hydrolase</keyword>
<proteinExistence type="inferred from homology"/>
<dbReference type="InterPro" id="IPR029044">
    <property type="entry name" value="Nucleotide-diphossugar_trans"/>
</dbReference>
<comment type="similarity">
    <text evidence="4">Belongs to the KdsC family.</text>
</comment>
<dbReference type="Pfam" id="PF08282">
    <property type="entry name" value="Hydrolase_3"/>
    <property type="match status" value="1"/>
</dbReference>
<dbReference type="EC" id="2.7.7.43" evidence="7"/>
<accession>A0A410MC14</accession>
<keyword evidence="10" id="KW-0460">Magnesium</keyword>
<evidence type="ECO:0000256" key="6">
    <source>
        <dbReference type="ARBA" id="ARBA00011881"/>
    </source>
</evidence>
<keyword evidence="11" id="KW-0808">Transferase</keyword>
<evidence type="ECO:0000313" key="12">
    <source>
        <dbReference type="Proteomes" id="UP000287756"/>
    </source>
</evidence>
<dbReference type="PANTHER" id="PTHR21485:SF3">
    <property type="entry name" value="N-ACYLNEURAMINATE CYTIDYLYLTRANSFERASE"/>
    <property type="match status" value="1"/>
</dbReference>
<keyword evidence="8" id="KW-0479">Metal-binding</keyword>
<evidence type="ECO:0000256" key="7">
    <source>
        <dbReference type="ARBA" id="ARBA00012491"/>
    </source>
</evidence>
<dbReference type="CDD" id="cd02513">
    <property type="entry name" value="CMP-NeuAc_Synthase"/>
    <property type="match status" value="1"/>
</dbReference>
<dbReference type="KEGG" id="hli:HLI_08590"/>
<dbReference type="EMBL" id="CP026118">
    <property type="protein sequence ID" value="QAS52284.1"/>
    <property type="molecule type" value="Genomic_DNA"/>
</dbReference>
<gene>
    <name evidence="11" type="ORF">HLI_08590</name>
</gene>
<dbReference type="SFLD" id="SFLDS00003">
    <property type="entry name" value="Haloacid_Dehalogenase"/>
    <property type="match status" value="1"/>
</dbReference>
<dbReference type="UniPathway" id="UPA00628"/>